<dbReference type="CDD" id="cd08637">
    <property type="entry name" value="DNA_pol_A_pol_I_C"/>
    <property type="match status" value="1"/>
</dbReference>
<evidence type="ECO:0000256" key="13">
    <source>
        <dbReference type="ARBA" id="ARBA00023204"/>
    </source>
</evidence>
<dbReference type="FunFam" id="3.40.50.1010:FF:000001">
    <property type="entry name" value="DNA polymerase I"/>
    <property type="match status" value="1"/>
</dbReference>
<dbReference type="GO" id="GO:0006261">
    <property type="term" value="P:DNA-templated DNA replication"/>
    <property type="evidence" value="ECO:0007669"/>
    <property type="project" value="UniProtKB-UniRule"/>
</dbReference>
<dbReference type="Gene3D" id="3.30.70.370">
    <property type="match status" value="1"/>
</dbReference>
<comment type="caution">
    <text evidence="20">The sequence shown here is derived from an EMBL/GenBank/DDBJ whole genome shotgun (WGS) entry which is preliminary data.</text>
</comment>
<dbReference type="EMBL" id="LQQC01000010">
    <property type="protein sequence ID" value="KXZ58121.1"/>
    <property type="molecule type" value="Genomic_DNA"/>
</dbReference>
<evidence type="ECO:0000313" key="20">
    <source>
        <dbReference type="EMBL" id="KXZ58121.1"/>
    </source>
</evidence>
<comment type="similarity">
    <text evidence="1 17">Belongs to the DNA polymerase type-A family.</text>
</comment>
<dbReference type="Gene3D" id="3.40.50.1010">
    <property type="entry name" value="5'-nuclease"/>
    <property type="match status" value="1"/>
</dbReference>
<dbReference type="GO" id="GO:0003677">
    <property type="term" value="F:DNA binding"/>
    <property type="evidence" value="ECO:0007669"/>
    <property type="project" value="UniProtKB-UniRule"/>
</dbReference>
<comment type="function">
    <text evidence="17">In addition to polymerase activity, this DNA polymerase exhibits 5'-3' exonuclease activity.</text>
</comment>
<dbReference type="PANTHER" id="PTHR10133:SF27">
    <property type="entry name" value="DNA POLYMERASE NU"/>
    <property type="match status" value="1"/>
</dbReference>
<evidence type="ECO:0000256" key="12">
    <source>
        <dbReference type="ARBA" id="ARBA00023125"/>
    </source>
</evidence>
<keyword evidence="21" id="KW-1185">Reference proteome</keyword>
<dbReference type="InterPro" id="IPR043502">
    <property type="entry name" value="DNA/RNA_pol_sf"/>
</dbReference>
<feature type="domain" description="DNA-directed DNA polymerase family A palm" evidence="19">
    <location>
        <begin position="629"/>
        <end position="838"/>
    </location>
</feature>
<dbReference type="NCBIfam" id="NF004397">
    <property type="entry name" value="PRK05755.1"/>
    <property type="match status" value="1"/>
</dbReference>
<evidence type="ECO:0000256" key="4">
    <source>
        <dbReference type="ARBA" id="ARBA00022679"/>
    </source>
</evidence>
<dbReference type="FunFam" id="1.20.1060.10:FF:000001">
    <property type="entry name" value="DNA polymerase I"/>
    <property type="match status" value="1"/>
</dbReference>
<evidence type="ECO:0000256" key="15">
    <source>
        <dbReference type="ARBA" id="ARBA00053603"/>
    </source>
</evidence>
<keyword evidence="10 17" id="KW-0269">Exonuclease</keyword>
<keyword evidence="9 17" id="KW-0378">Hydrolase</keyword>
<keyword evidence="11 17" id="KW-0239">DNA-directed DNA polymerase</keyword>
<dbReference type="Gene3D" id="1.10.150.20">
    <property type="entry name" value="5' to 3' exonuclease, C-terminal subdomain"/>
    <property type="match status" value="2"/>
</dbReference>
<dbReference type="InterPro" id="IPR029060">
    <property type="entry name" value="PIN-like_dom_sf"/>
</dbReference>
<dbReference type="GO" id="GO:0006302">
    <property type="term" value="P:double-strand break repair"/>
    <property type="evidence" value="ECO:0007669"/>
    <property type="project" value="TreeGrafter"/>
</dbReference>
<dbReference type="GO" id="GO:0008409">
    <property type="term" value="F:5'-3' exonuclease activity"/>
    <property type="evidence" value="ECO:0007669"/>
    <property type="project" value="UniProtKB-UniRule"/>
</dbReference>
<dbReference type="PRINTS" id="PR00868">
    <property type="entry name" value="DNAPOLI"/>
</dbReference>
<dbReference type="InterPro" id="IPR008918">
    <property type="entry name" value="HhH2"/>
</dbReference>
<evidence type="ECO:0000256" key="6">
    <source>
        <dbReference type="ARBA" id="ARBA00022705"/>
    </source>
</evidence>
<dbReference type="SMART" id="SM00482">
    <property type="entry name" value="POLAc"/>
    <property type="match status" value="1"/>
</dbReference>
<gene>
    <name evidence="20" type="primary">polA_1</name>
    <name evidence="17" type="synonym">polA</name>
    <name evidence="20" type="ORF">Bravens_01158</name>
</gene>
<evidence type="ECO:0000259" key="18">
    <source>
        <dbReference type="SMART" id="SM00475"/>
    </source>
</evidence>
<dbReference type="SUPFAM" id="SSF53098">
    <property type="entry name" value="Ribonuclease H-like"/>
    <property type="match status" value="1"/>
</dbReference>
<evidence type="ECO:0000256" key="10">
    <source>
        <dbReference type="ARBA" id="ARBA00022839"/>
    </source>
</evidence>
<evidence type="ECO:0000256" key="1">
    <source>
        <dbReference type="ARBA" id="ARBA00007705"/>
    </source>
</evidence>
<dbReference type="InterPro" id="IPR036279">
    <property type="entry name" value="5-3_exonuclease_C_sf"/>
</dbReference>
<reference evidence="20 21" key="1">
    <citation type="submission" date="2016-01" db="EMBL/GenBank/DDBJ databases">
        <title>Use of Whole Genome Sequencing to ascertain that Brevibacterium massiliense (Roux, Raoult 2009) is a later heterotypic synonym of Brevibacterium ravenspurgense (Mages 2008).</title>
        <authorList>
            <person name="Bernier A.-M."/>
            <person name="Burdz T."/>
            <person name="Huynh C."/>
            <person name="Pachecho A.L."/>
            <person name="Wiebe D."/>
            <person name="Bonner C."/>
            <person name="Bernard K."/>
        </authorList>
    </citation>
    <scope>NUCLEOTIDE SEQUENCE [LARGE SCALE GENOMIC DNA]</scope>
    <source>
        <strain evidence="20 21">CCUG56047</strain>
    </source>
</reference>
<keyword evidence="6 17" id="KW-0235">DNA replication</keyword>
<evidence type="ECO:0000256" key="3">
    <source>
        <dbReference type="ARBA" id="ARBA00020311"/>
    </source>
</evidence>
<evidence type="ECO:0000259" key="19">
    <source>
        <dbReference type="SMART" id="SM00482"/>
    </source>
</evidence>
<dbReference type="InterPro" id="IPR002298">
    <property type="entry name" value="DNA_polymerase_A"/>
</dbReference>
<dbReference type="SUPFAM" id="SSF56672">
    <property type="entry name" value="DNA/RNA polymerases"/>
    <property type="match status" value="1"/>
</dbReference>
<dbReference type="InterPro" id="IPR019760">
    <property type="entry name" value="DNA-dir_DNA_pol_A_CS"/>
</dbReference>
<evidence type="ECO:0000256" key="16">
    <source>
        <dbReference type="NCBIfam" id="TIGR00593"/>
    </source>
</evidence>
<feature type="domain" description="5'-3' exonuclease" evidence="18">
    <location>
        <begin position="4"/>
        <end position="264"/>
    </location>
</feature>
<dbReference type="InterPro" id="IPR018320">
    <property type="entry name" value="DNA_polymerase_1"/>
</dbReference>
<dbReference type="Pfam" id="PF00476">
    <property type="entry name" value="DNA_pol_A"/>
    <property type="match status" value="1"/>
</dbReference>
<dbReference type="Proteomes" id="UP000243589">
    <property type="component" value="Unassembled WGS sequence"/>
</dbReference>
<comment type="catalytic activity">
    <reaction evidence="14 17">
        <text>DNA(n) + a 2'-deoxyribonucleoside 5'-triphosphate = DNA(n+1) + diphosphate</text>
        <dbReference type="Rhea" id="RHEA:22508"/>
        <dbReference type="Rhea" id="RHEA-COMP:17339"/>
        <dbReference type="Rhea" id="RHEA-COMP:17340"/>
        <dbReference type="ChEBI" id="CHEBI:33019"/>
        <dbReference type="ChEBI" id="CHEBI:61560"/>
        <dbReference type="ChEBI" id="CHEBI:173112"/>
        <dbReference type="EC" id="2.7.7.7"/>
    </reaction>
</comment>
<keyword evidence="13 17" id="KW-0234">DNA repair</keyword>
<keyword evidence="8 17" id="KW-0227">DNA damage</keyword>
<dbReference type="FunFam" id="1.10.150.20:FF:000003">
    <property type="entry name" value="DNA polymerase I"/>
    <property type="match status" value="1"/>
</dbReference>
<dbReference type="SUPFAM" id="SSF47807">
    <property type="entry name" value="5' to 3' exonuclease, C-terminal subdomain"/>
    <property type="match status" value="1"/>
</dbReference>
<evidence type="ECO:0000256" key="14">
    <source>
        <dbReference type="ARBA" id="ARBA00049244"/>
    </source>
</evidence>
<dbReference type="PANTHER" id="PTHR10133">
    <property type="entry name" value="DNA POLYMERASE I"/>
    <property type="match status" value="1"/>
</dbReference>
<evidence type="ECO:0000256" key="8">
    <source>
        <dbReference type="ARBA" id="ARBA00022763"/>
    </source>
</evidence>
<dbReference type="InterPro" id="IPR012337">
    <property type="entry name" value="RNaseH-like_sf"/>
</dbReference>
<evidence type="ECO:0000256" key="17">
    <source>
        <dbReference type="RuleBase" id="RU004460"/>
    </source>
</evidence>
<dbReference type="InterPro" id="IPR001098">
    <property type="entry name" value="DNA-dir_DNA_pol_A_palm_dom"/>
</dbReference>
<evidence type="ECO:0000256" key="9">
    <source>
        <dbReference type="ARBA" id="ARBA00022801"/>
    </source>
</evidence>
<dbReference type="CDD" id="cd06140">
    <property type="entry name" value="DNA_polA_I_Bacillus_like_exo"/>
    <property type="match status" value="1"/>
</dbReference>
<sequence length="875" mass="95346">MSTKRLLLIDGHSLAYRAYYALPPENFSTADGQTTNAVFGFARMLLTAVNTLEPTHVAVAFDLGRQTFRLEEYPEYKAGRAKTPEDFHGQVDLIKDMLAAFGVPVITREGYEADDLLASLARRGAGEGYDTLIASGDKDSFQLADDNITIMYPKRGFTDLQHMTPQAVEDKYGVSPANYRGLAALVGEKADNLPGVPGVGEKTAAKWLTKYGDLPAIIDNAEDIGGKVGQSLRDHLADVERNYRLNRLIDDLDIPLELGDAALGRGSAEAIGELFDVLEFRQLSAEIGPFLGGAEIQAPAGSEVPAPQKTDDVAAVVAAAEGEVLGVDVDLETPDVLGFAAGDSAWLIDMTALGPEAEKQVASLLAEHPQITMHDAKPQIKALADNGLRVRVWTDTELAAYLLMPDARGYDLEELAQSRAGIAAAQPDENAGTLLENTDDEAAGRRAYLASRLAPLLREQLDEYSQLAVLDDIEMPTQAVLAQMELVGINIDSSQLQKLIDEFGREADQSAEDAYAAIGHTVNLGSPKQLQTVLFDELDMPKTKKTKTGYTTNADALNDLFRKTQHPFLEHLLAHRERTKLKQTVVGLKKEISDDGRIHTTYLQTMTATGRLSSKDPNLQNIPVRTDSGRRIRGVFTADADAGFTDLMSADYSQIEMRIMAHLSGDEALIDAFRDGEDLHSFVAGQVFQIPVEEVSRPQREKVKAMSYGLVYGLSAYGLSNQLGISPNEASELMAEYFSRFGAVKEYLDGSVEEARKMGYTQTMYGRRRYLPALQSDSRPQREMAERAALNSPIQGTAADIMKIAMCRIADALAEAELKSRILLQVHDEVIVECAAGEFDSVEKIVVDTMSSAAELSVPLDVNVGRGPDWQSAAH</sequence>
<keyword evidence="4 17" id="KW-0808">Transferase</keyword>
<dbReference type="InterPro" id="IPR002421">
    <property type="entry name" value="5-3_exonuclease"/>
</dbReference>
<comment type="function">
    <text evidence="15">In addition to polymerase activity, this DNA polymerase exhibits 3'-5' and 5'-3' exonuclease activity.</text>
</comment>
<evidence type="ECO:0000256" key="7">
    <source>
        <dbReference type="ARBA" id="ARBA00022722"/>
    </source>
</evidence>
<keyword evidence="12 17" id="KW-0238">DNA-binding</keyword>
<dbReference type="Pfam" id="PF01367">
    <property type="entry name" value="5_3_exonuc"/>
    <property type="match status" value="1"/>
</dbReference>
<organism evidence="20 21">
    <name type="scientific">Brevibacterium ravenspurgense</name>
    <dbReference type="NCBI Taxonomy" id="479117"/>
    <lineage>
        <taxon>Bacteria</taxon>
        <taxon>Bacillati</taxon>
        <taxon>Actinomycetota</taxon>
        <taxon>Actinomycetes</taxon>
        <taxon>Micrococcales</taxon>
        <taxon>Brevibacteriaceae</taxon>
        <taxon>Brevibacterium</taxon>
    </lineage>
</organism>
<dbReference type="RefSeq" id="WP_062021231.1">
    <property type="nucleotide sequence ID" value="NZ_LQQC01000010.1"/>
</dbReference>
<accession>A0A150H7W3</accession>
<evidence type="ECO:0000256" key="11">
    <source>
        <dbReference type="ARBA" id="ARBA00022932"/>
    </source>
</evidence>
<evidence type="ECO:0000313" key="21">
    <source>
        <dbReference type="Proteomes" id="UP000243589"/>
    </source>
</evidence>
<dbReference type="GO" id="GO:0003887">
    <property type="term" value="F:DNA-directed DNA polymerase activity"/>
    <property type="evidence" value="ECO:0007669"/>
    <property type="project" value="UniProtKB-UniRule"/>
</dbReference>
<dbReference type="InterPro" id="IPR020046">
    <property type="entry name" value="5-3_exonucl_a-hlix_arch_N"/>
</dbReference>
<dbReference type="FunFam" id="1.10.150.20:FF:000002">
    <property type="entry name" value="DNA polymerase I"/>
    <property type="match status" value="1"/>
</dbReference>
<dbReference type="PATRIC" id="fig|479117.4.peg.1154"/>
<proteinExistence type="inferred from homology"/>
<dbReference type="CDD" id="cd09859">
    <property type="entry name" value="PIN_53EXO"/>
    <property type="match status" value="1"/>
</dbReference>
<dbReference type="NCBIfam" id="TIGR00593">
    <property type="entry name" value="pola"/>
    <property type="match status" value="1"/>
</dbReference>
<dbReference type="PROSITE" id="PS00447">
    <property type="entry name" value="DNA_POLYMERASE_A"/>
    <property type="match status" value="1"/>
</dbReference>
<dbReference type="Gene3D" id="3.30.420.10">
    <property type="entry name" value="Ribonuclease H-like superfamily/Ribonuclease H"/>
    <property type="match status" value="1"/>
</dbReference>
<keyword evidence="7" id="KW-0540">Nuclease</keyword>
<dbReference type="InterPro" id="IPR036397">
    <property type="entry name" value="RNaseH_sf"/>
</dbReference>
<dbReference type="SMART" id="SM00279">
    <property type="entry name" value="HhH2"/>
    <property type="match status" value="1"/>
</dbReference>
<dbReference type="SUPFAM" id="SSF88723">
    <property type="entry name" value="PIN domain-like"/>
    <property type="match status" value="1"/>
</dbReference>
<dbReference type="EC" id="2.7.7.7" evidence="2 16"/>
<dbReference type="AlphaFoldDB" id="A0A150H7W3"/>
<keyword evidence="5 17" id="KW-0548">Nucleotidyltransferase</keyword>
<dbReference type="InterPro" id="IPR020045">
    <property type="entry name" value="DNA_polI_H3TH"/>
</dbReference>
<dbReference type="SMART" id="SM00475">
    <property type="entry name" value="53EXOc"/>
    <property type="match status" value="1"/>
</dbReference>
<name>A0A150H7W3_9MICO</name>
<protein>
    <recommendedName>
        <fullName evidence="3 16">DNA polymerase I</fullName>
        <ecNumber evidence="2 16">2.7.7.7</ecNumber>
    </recommendedName>
</protein>
<dbReference type="CDD" id="cd09898">
    <property type="entry name" value="H3TH_53EXO"/>
    <property type="match status" value="1"/>
</dbReference>
<dbReference type="Gene3D" id="1.20.1060.10">
    <property type="entry name" value="Taq DNA Polymerase, Chain T, domain 4"/>
    <property type="match status" value="1"/>
</dbReference>
<evidence type="ECO:0000256" key="2">
    <source>
        <dbReference type="ARBA" id="ARBA00012417"/>
    </source>
</evidence>
<evidence type="ECO:0000256" key="5">
    <source>
        <dbReference type="ARBA" id="ARBA00022695"/>
    </source>
</evidence>
<dbReference type="Pfam" id="PF02739">
    <property type="entry name" value="5_3_exonuc_N"/>
    <property type="match status" value="1"/>
</dbReference>